<dbReference type="InterPro" id="IPR023187">
    <property type="entry name" value="Tscrpt_reg_MarR-type_CS"/>
</dbReference>
<dbReference type="AlphaFoldDB" id="A0A9X1YFB0"/>
<dbReference type="PANTHER" id="PTHR39515:SF2">
    <property type="entry name" value="HTH-TYPE TRANSCRIPTIONAL REGULATOR RV0880"/>
    <property type="match status" value="1"/>
</dbReference>
<dbReference type="Gene3D" id="1.10.10.10">
    <property type="entry name" value="Winged helix-like DNA-binding domain superfamily/Winged helix DNA-binding domain"/>
    <property type="match status" value="1"/>
</dbReference>
<reference evidence="5" key="1">
    <citation type="submission" date="2021-11" db="EMBL/GenBank/DDBJ databases">
        <title>BS-T2-15 a new species belonging to the Comamonadaceae family isolated from the soil of a French oak forest.</title>
        <authorList>
            <person name="Mieszkin S."/>
            <person name="Alain K."/>
        </authorList>
    </citation>
    <scope>NUCLEOTIDE SEQUENCE</scope>
    <source>
        <strain evidence="5">BS-T2-15</strain>
    </source>
</reference>
<protein>
    <submittedName>
        <fullName evidence="5">MarR family transcriptional regulator</fullName>
    </submittedName>
</protein>
<dbReference type="InterPro" id="IPR052526">
    <property type="entry name" value="HTH-type_Bedaq_tolerance"/>
</dbReference>
<dbReference type="PROSITE" id="PS01117">
    <property type="entry name" value="HTH_MARR_1"/>
    <property type="match status" value="1"/>
</dbReference>
<dbReference type="PROSITE" id="PS50995">
    <property type="entry name" value="HTH_MARR_2"/>
    <property type="match status" value="1"/>
</dbReference>
<name>A0A9X1YFB0_9BURK</name>
<comment type="caution">
    <text evidence="5">The sequence shown here is derived from an EMBL/GenBank/DDBJ whole genome shotgun (WGS) entry which is preliminary data.</text>
</comment>
<evidence type="ECO:0000256" key="1">
    <source>
        <dbReference type="ARBA" id="ARBA00023015"/>
    </source>
</evidence>
<keyword evidence="6" id="KW-1185">Reference proteome</keyword>
<dbReference type="InterPro" id="IPR036388">
    <property type="entry name" value="WH-like_DNA-bd_sf"/>
</dbReference>
<keyword evidence="2" id="KW-0238">DNA-binding</keyword>
<organism evidence="5 6">
    <name type="scientific">Scleromatobacter humisilvae</name>
    <dbReference type="NCBI Taxonomy" id="2897159"/>
    <lineage>
        <taxon>Bacteria</taxon>
        <taxon>Pseudomonadati</taxon>
        <taxon>Pseudomonadota</taxon>
        <taxon>Betaproteobacteria</taxon>
        <taxon>Burkholderiales</taxon>
        <taxon>Sphaerotilaceae</taxon>
        <taxon>Scleromatobacter</taxon>
    </lineage>
</organism>
<evidence type="ECO:0000256" key="3">
    <source>
        <dbReference type="ARBA" id="ARBA00023163"/>
    </source>
</evidence>
<evidence type="ECO:0000313" key="5">
    <source>
        <dbReference type="EMBL" id="MCK9684612.1"/>
    </source>
</evidence>
<dbReference type="SMART" id="SM00347">
    <property type="entry name" value="HTH_MARR"/>
    <property type="match status" value="1"/>
</dbReference>
<evidence type="ECO:0000313" key="6">
    <source>
        <dbReference type="Proteomes" id="UP001139353"/>
    </source>
</evidence>
<dbReference type="InterPro" id="IPR036390">
    <property type="entry name" value="WH_DNA-bd_sf"/>
</dbReference>
<accession>A0A9X1YFB0</accession>
<dbReference type="Proteomes" id="UP001139353">
    <property type="component" value="Unassembled WGS sequence"/>
</dbReference>
<sequence>MPSRRLPSAEANAAELMQAVGVLLRRVRGEAGKEGLSWSQAAALGRLDRGGPMTTAELARAEMVKPQSMGTLLAELEQEGLVQRDPHPTDGRQILFSLTPAGVAARRQRQAAKLAWLTAAIEQFDPDEQRTLVEAIALVRRLGES</sequence>
<evidence type="ECO:0000256" key="2">
    <source>
        <dbReference type="ARBA" id="ARBA00023125"/>
    </source>
</evidence>
<dbReference type="SUPFAM" id="SSF46785">
    <property type="entry name" value="Winged helix' DNA-binding domain"/>
    <property type="match status" value="1"/>
</dbReference>
<dbReference type="GO" id="GO:0003677">
    <property type="term" value="F:DNA binding"/>
    <property type="evidence" value="ECO:0007669"/>
    <property type="project" value="UniProtKB-KW"/>
</dbReference>
<dbReference type="InterPro" id="IPR000835">
    <property type="entry name" value="HTH_MarR-typ"/>
</dbReference>
<gene>
    <name evidence="5" type="ORF">LPC04_02705</name>
</gene>
<feature type="domain" description="HTH marR-type" evidence="4">
    <location>
        <begin position="13"/>
        <end position="141"/>
    </location>
</feature>
<evidence type="ECO:0000259" key="4">
    <source>
        <dbReference type="PROSITE" id="PS50995"/>
    </source>
</evidence>
<keyword evidence="1" id="KW-0805">Transcription regulation</keyword>
<dbReference type="Pfam" id="PF01047">
    <property type="entry name" value="MarR"/>
    <property type="match status" value="1"/>
</dbReference>
<proteinExistence type="predicted"/>
<dbReference type="GO" id="GO:0003700">
    <property type="term" value="F:DNA-binding transcription factor activity"/>
    <property type="evidence" value="ECO:0007669"/>
    <property type="project" value="InterPro"/>
</dbReference>
<dbReference type="EMBL" id="JAJLJH010000001">
    <property type="protein sequence ID" value="MCK9684612.1"/>
    <property type="molecule type" value="Genomic_DNA"/>
</dbReference>
<keyword evidence="3" id="KW-0804">Transcription</keyword>
<dbReference type="RefSeq" id="WP_275680639.1">
    <property type="nucleotide sequence ID" value="NZ_JAJLJH010000001.1"/>
</dbReference>
<dbReference type="PANTHER" id="PTHR39515">
    <property type="entry name" value="CONSERVED PROTEIN"/>
    <property type="match status" value="1"/>
</dbReference>